<comment type="caution">
    <text evidence="2">The sequence shown here is derived from an EMBL/GenBank/DDBJ whole genome shotgun (WGS) entry which is preliminary data.</text>
</comment>
<feature type="region of interest" description="Disordered" evidence="1">
    <location>
        <begin position="1"/>
        <end position="82"/>
    </location>
</feature>
<feature type="region of interest" description="Disordered" evidence="1">
    <location>
        <begin position="508"/>
        <end position="530"/>
    </location>
</feature>
<reference evidence="2 3" key="1">
    <citation type="journal article" date="2019" name="PLoS Biol.">
        <title>Sex chromosomes control vertical transmission of feminizing Wolbachia symbionts in an isopod.</title>
        <authorList>
            <person name="Becking T."/>
            <person name="Chebbi M.A."/>
            <person name="Giraud I."/>
            <person name="Moumen B."/>
            <person name="Laverre T."/>
            <person name="Caubet Y."/>
            <person name="Peccoud J."/>
            <person name="Gilbert C."/>
            <person name="Cordaux R."/>
        </authorList>
    </citation>
    <scope>NUCLEOTIDE SEQUENCE [LARGE SCALE GENOMIC DNA]</scope>
    <source>
        <strain evidence="2">ANa2</strain>
        <tissue evidence="2">Whole body excluding digestive tract and cuticle</tissue>
    </source>
</reference>
<feature type="region of interest" description="Disordered" evidence="1">
    <location>
        <begin position="361"/>
        <end position="386"/>
    </location>
</feature>
<feature type="compositionally biased region" description="Low complexity" evidence="1">
    <location>
        <begin position="799"/>
        <end position="809"/>
    </location>
</feature>
<feature type="compositionally biased region" description="Polar residues" evidence="1">
    <location>
        <begin position="182"/>
        <end position="196"/>
    </location>
</feature>
<protein>
    <submittedName>
        <fullName evidence="2">Uncharacterized protein</fullName>
    </submittedName>
</protein>
<sequence length="832" mass="94274">MDKQSKMKPSNIERYKSGESKFSSMEQSRQLRALKKRQEQKNSRDVILKKIRGATSDTPLTKPGPCSQQVSQAPSAKKLSKNELKELGIKRYHEMLRWKEQKKKLLEKEKKARKPAFKTGVVQPDKPHYLQDVYVDKKPQTTPFKFNVLSRDSAKKSFISSVSKENSNIFGRKSMKALSFHSGATPQTSGAASSVSKIVGGRRANRVFRPPPEFGITPLPKTPSLATLKPLPKSPRPGTPSRSFNILKESKSFAPNTFNFQAPEGLRRYTIKQPSPHHSVYNSPTKKEELEFAKEVGLQILENDRSGDEESSSENLENKFERSSLRDTYLIDNNNKDETKPESETLDCENVLDLEENLKNNEEDDGMKHAGEIEQSEEKLKENEKTFEEIEIDSNLREKIDENEVKTESEQMDLSSEELDKKVIVQDVKCDLSGFEEEINSDTPPTLPVEEEKERLVEHNENNKNLSELNDYKPEIKKDNNEIREYLEDDKETIKVKPINIKSSVKKRSKSLSKFTPPMSKLRPRTPCSRSTRRSLLAHCNTPCFNDHNPITTPISRRRKSKKSLTLTANTDLVSEPAENFVIKTIPEINSVDKTPSLSTEDDIPNSTPLSQERINQLEYSPWITRSRGSDSSNSSKRKSIFKTKIEGEFKTRFDELSSSPWISKSRGSSKSLKRKKSFSDSPVQVKDFVSDVGSPALKKRSWFPLAIESFPPSTSKTEEPINVGSVKDLCDVDSPLLKESIRFDNEVSSSPTFVPSLPEELVQRQTEGISESPDPDKENTDDISCIKYPVTPRRRSSRISSVGSQRISLLPGLYPHDENIETSSDLGQRGL</sequence>
<feature type="region of interest" description="Disordered" evidence="1">
    <location>
        <begin position="592"/>
        <end position="612"/>
    </location>
</feature>
<accession>A0A5N5SNB1</accession>
<name>A0A5N5SNB1_9CRUS</name>
<gene>
    <name evidence="2" type="ORF">Anas_03654</name>
</gene>
<feature type="region of interest" description="Disordered" evidence="1">
    <location>
        <begin position="181"/>
        <end position="245"/>
    </location>
</feature>
<dbReference type="EMBL" id="SEYY01022919">
    <property type="protein sequence ID" value="KAB7495198.1"/>
    <property type="molecule type" value="Genomic_DNA"/>
</dbReference>
<evidence type="ECO:0000313" key="3">
    <source>
        <dbReference type="Proteomes" id="UP000326759"/>
    </source>
</evidence>
<dbReference type="OrthoDB" id="10403967at2759"/>
<dbReference type="AlphaFoldDB" id="A0A5N5SNB1"/>
<feature type="compositionally biased region" description="Basic and acidic residues" evidence="1">
    <location>
        <begin position="36"/>
        <end position="48"/>
    </location>
</feature>
<feature type="compositionally biased region" description="Polar residues" evidence="1">
    <location>
        <begin position="20"/>
        <end position="30"/>
    </location>
</feature>
<proteinExistence type="predicted"/>
<feature type="compositionally biased region" description="Polar residues" evidence="1">
    <location>
        <begin position="822"/>
        <end position="832"/>
    </location>
</feature>
<evidence type="ECO:0000256" key="1">
    <source>
        <dbReference type="SAM" id="MobiDB-lite"/>
    </source>
</evidence>
<dbReference type="Proteomes" id="UP000326759">
    <property type="component" value="Unassembled WGS sequence"/>
</dbReference>
<feature type="region of interest" description="Disordered" evidence="1">
    <location>
        <begin position="301"/>
        <end position="345"/>
    </location>
</feature>
<feature type="compositionally biased region" description="Basic and acidic residues" evidence="1">
    <location>
        <begin position="334"/>
        <end position="343"/>
    </location>
</feature>
<keyword evidence="3" id="KW-1185">Reference proteome</keyword>
<feature type="compositionally biased region" description="Basic and acidic residues" evidence="1">
    <location>
        <begin position="1"/>
        <end position="19"/>
    </location>
</feature>
<organism evidence="2 3">
    <name type="scientific">Armadillidium nasatum</name>
    <dbReference type="NCBI Taxonomy" id="96803"/>
    <lineage>
        <taxon>Eukaryota</taxon>
        <taxon>Metazoa</taxon>
        <taxon>Ecdysozoa</taxon>
        <taxon>Arthropoda</taxon>
        <taxon>Crustacea</taxon>
        <taxon>Multicrustacea</taxon>
        <taxon>Malacostraca</taxon>
        <taxon>Eumalacostraca</taxon>
        <taxon>Peracarida</taxon>
        <taxon>Isopoda</taxon>
        <taxon>Oniscidea</taxon>
        <taxon>Crinocheta</taxon>
        <taxon>Armadillidiidae</taxon>
        <taxon>Armadillidium</taxon>
    </lineage>
</organism>
<evidence type="ECO:0000313" key="2">
    <source>
        <dbReference type="EMBL" id="KAB7495198.1"/>
    </source>
</evidence>
<feature type="region of interest" description="Disordered" evidence="1">
    <location>
        <begin position="748"/>
        <end position="832"/>
    </location>
</feature>
<feature type="compositionally biased region" description="Basic and acidic residues" evidence="1">
    <location>
        <begin position="316"/>
        <end position="325"/>
    </location>
</feature>